<dbReference type="OrthoDB" id="5652878at2"/>
<name>A0A0W0YXV5_LEGSP</name>
<keyword evidence="2" id="KW-1185">Reference proteome</keyword>
<proteinExistence type="predicted"/>
<dbReference type="Proteomes" id="UP000054877">
    <property type="component" value="Unassembled WGS sequence"/>
</dbReference>
<comment type="caution">
    <text evidence="1">The sequence shown here is derived from an EMBL/GenBank/DDBJ whole genome shotgun (WGS) entry which is preliminary data.</text>
</comment>
<protein>
    <submittedName>
        <fullName evidence="1">Uncharacterized protein</fullName>
    </submittedName>
</protein>
<reference evidence="1 2" key="1">
    <citation type="submission" date="2015-11" db="EMBL/GenBank/DDBJ databases">
        <title>Genomic analysis of 38 Legionella species identifies large and diverse effector repertoires.</title>
        <authorList>
            <person name="Burstein D."/>
            <person name="Amaro F."/>
            <person name="Zusman T."/>
            <person name="Lifshitz Z."/>
            <person name="Cohen O."/>
            <person name="Gilbert J.A."/>
            <person name="Pupko T."/>
            <person name="Shuman H.A."/>
            <person name="Segal G."/>
        </authorList>
    </citation>
    <scope>NUCLEOTIDE SEQUENCE [LARGE SCALE GENOMIC DNA]</scope>
    <source>
        <strain evidence="1 2">Mt.St.Helens-9</strain>
    </source>
</reference>
<dbReference type="PATRIC" id="fig|452.5.peg.2865"/>
<evidence type="ECO:0000313" key="1">
    <source>
        <dbReference type="EMBL" id="KTD61350.1"/>
    </source>
</evidence>
<organism evidence="1 2">
    <name type="scientific">Legionella spiritensis</name>
    <dbReference type="NCBI Taxonomy" id="452"/>
    <lineage>
        <taxon>Bacteria</taxon>
        <taxon>Pseudomonadati</taxon>
        <taxon>Pseudomonadota</taxon>
        <taxon>Gammaproteobacteria</taxon>
        <taxon>Legionellales</taxon>
        <taxon>Legionellaceae</taxon>
        <taxon>Legionella</taxon>
    </lineage>
</organism>
<accession>A0A0W0YXV5</accession>
<dbReference type="EMBL" id="LNYX01000032">
    <property type="protein sequence ID" value="KTD61350.1"/>
    <property type="molecule type" value="Genomic_DNA"/>
</dbReference>
<evidence type="ECO:0000313" key="2">
    <source>
        <dbReference type="Proteomes" id="UP000054877"/>
    </source>
</evidence>
<dbReference type="AlphaFoldDB" id="A0A0W0YXV5"/>
<sequence length="94" mass="10741">MKSETIFSYLVNEGFQFAESKLLGNTTTLYVYQKNGIYPNSGNPQCVFLEVEQKHGEDVSVRFSMNVPVELRDAVYDIMKREEHEPENCSGVTI</sequence>
<dbReference type="RefSeq" id="WP_058484508.1">
    <property type="nucleotide sequence ID" value="NZ_CAAAII010000007.1"/>
</dbReference>
<gene>
    <name evidence="1" type="ORF">Lspi_2592</name>
</gene>